<proteinExistence type="predicted"/>
<name>A0ABR0QSQ2_GOSAR</name>
<dbReference type="Proteomes" id="UP001358586">
    <property type="component" value="Chromosome 2"/>
</dbReference>
<sequence>MASYKFVEEHFLSKIIVIPKMKLTKMKKLANEELKVDLNRGTYNRARRYALEEINGSVSYEFNRLWDYANALRKVDPDGNIEVMVERPTPTENMLLQGPATLALTTPSNSAPPAYSQTVAFEVFASSPLAPSTQSILPTMPTFSTQQILTRLSSRKNKLCEGLGYTLMRG</sequence>
<comment type="caution">
    <text evidence="1">The sequence shown here is derived from an EMBL/GenBank/DDBJ whole genome shotgun (WGS) entry which is preliminary data.</text>
</comment>
<reference evidence="1 2" key="1">
    <citation type="submission" date="2023-03" db="EMBL/GenBank/DDBJ databases">
        <title>WGS of Gossypium arboreum.</title>
        <authorList>
            <person name="Yu D."/>
        </authorList>
    </citation>
    <scope>NUCLEOTIDE SEQUENCE [LARGE SCALE GENOMIC DNA]</scope>
    <source>
        <tissue evidence="1">Leaf</tissue>
    </source>
</reference>
<evidence type="ECO:0000313" key="1">
    <source>
        <dbReference type="EMBL" id="KAK5841907.1"/>
    </source>
</evidence>
<protein>
    <submittedName>
        <fullName evidence="1">Uncharacterized protein</fullName>
    </submittedName>
</protein>
<keyword evidence="2" id="KW-1185">Reference proteome</keyword>
<dbReference type="EMBL" id="JARKNE010000002">
    <property type="protein sequence ID" value="KAK5841907.1"/>
    <property type="molecule type" value="Genomic_DNA"/>
</dbReference>
<organism evidence="1 2">
    <name type="scientific">Gossypium arboreum</name>
    <name type="common">Tree cotton</name>
    <name type="synonym">Gossypium nanking</name>
    <dbReference type="NCBI Taxonomy" id="29729"/>
    <lineage>
        <taxon>Eukaryota</taxon>
        <taxon>Viridiplantae</taxon>
        <taxon>Streptophyta</taxon>
        <taxon>Embryophyta</taxon>
        <taxon>Tracheophyta</taxon>
        <taxon>Spermatophyta</taxon>
        <taxon>Magnoliopsida</taxon>
        <taxon>eudicotyledons</taxon>
        <taxon>Gunneridae</taxon>
        <taxon>Pentapetalae</taxon>
        <taxon>rosids</taxon>
        <taxon>malvids</taxon>
        <taxon>Malvales</taxon>
        <taxon>Malvaceae</taxon>
        <taxon>Malvoideae</taxon>
        <taxon>Gossypium</taxon>
    </lineage>
</organism>
<evidence type="ECO:0000313" key="2">
    <source>
        <dbReference type="Proteomes" id="UP001358586"/>
    </source>
</evidence>
<accession>A0ABR0QSQ2</accession>
<gene>
    <name evidence="1" type="ORF">PVK06_004232</name>
</gene>